<gene>
    <name evidence="1" type="ORF">DWQ67_01920</name>
</gene>
<evidence type="ECO:0000313" key="2">
    <source>
        <dbReference type="Proteomes" id="UP000273119"/>
    </source>
</evidence>
<dbReference type="Gene3D" id="3.40.50.720">
    <property type="entry name" value="NAD(P)-binding Rossmann-like Domain"/>
    <property type="match status" value="1"/>
</dbReference>
<dbReference type="GO" id="GO:0008641">
    <property type="term" value="F:ubiquitin-like modifier activating enzyme activity"/>
    <property type="evidence" value="ECO:0007669"/>
    <property type="project" value="InterPro"/>
</dbReference>
<evidence type="ECO:0000313" key="1">
    <source>
        <dbReference type="EMBL" id="RKW71622.1"/>
    </source>
</evidence>
<accession>A0A496PM69</accession>
<proteinExistence type="predicted"/>
<dbReference type="Proteomes" id="UP000273119">
    <property type="component" value="Unassembled WGS sequence"/>
</dbReference>
<comment type="caution">
    <text evidence="1">The sequence shown here is derived from an EMBL/GenBank/DDBJ whole genome shotgun (WGS) entry which is preliminary data.</text>
</comment>
<keyword evidence="2" id="KW-1185">Reference proteome</keyword>
<dbReference type="InterPro" id="IPR035985">
    <property type="entry name" value="Ubiquitin-activating_enz"/>
</dbReference>
<dbReference type="SUPFAM" id="SSF69572">
    <property type="entry name" value="Activating enzymes of the ubiquitin-like proteins"/>
    <property type="match status" value="1"/>
</dbReference>
<organism evidence="1 2">
    <name type="scientific">Galactobacter caseinivorans</name>
    <dbReference type="NCBI Taxonomy" id="2676123"/>
    <lineage>
        <taxon>Bacteria</taxon>
        <taxon>Bacillati</taxon>
        <taxon>Actinomycetota</taxon>
        <taxon>Actinomycetes</taxon>
        <taxon>Micrococcales</taxon>
        <taxon>Micrococcaceae</taxon>
        <taxon>Galactobacter</taxon>
    </lineage>
</organism>
<dbReference type="RefSeq" id="WP_121483885.1">
    <property type="nucleotide sequence ID" value="NZ_QQXL01000001.1"/>
</dbReference>
<evidence type="ECO:0008006" key="3">
    <source>
        <dbReference type="Google" id="ProtNLM"/>
    </source>
</evidence>
<dbReference type="EMBL" id="QQXL01000001">
    <property type="protein sequence ID" value="RKW71622.1"/>
    <property type="molecule type" value="Genomic_DNA"/>
</dbReference>
<name>A0A496PM69_9MICC</name>
<sequence length="343" mass="35239">MRINPGVRLLANGRGTVRVGTGPGHTELHDVSEADLDVLRRLARGETIPPPPPNSDAALARGRLLQSVAHVLVDSEPCHALPGLAADRLRTDGYGWAGAFGRSGEHPLEGRLRRRVWISGLDRCGMALAFTLAAAGVGQLALADDTPVAPDDLGSSPLRLTELGLPRPAAVARHVARLYPHTHVLSPVSLTEAERGTDLLVLVVRDGIEAGLAARLGCADLPVLPVVFHEGGFRVGPLALPGAAGCEACRSEAWRVLEEGEELLGGGASPETTSAVLAAGLAAQAVVMVLDGVFAPSVVNGAYVGTLGAAAIHFEPLPASCAHGTAEQGSLEQGSIEQGSPAA</sequence>
<protein>
    <recommendedName>
        <fullName evidence="3">THIF-type NAD/FAD binding fold domain-containing protein</fullName>
    </recommendedName>
</protein>
<reference evidence="1 2" key="1">
    <citation type="submission" date="2018-07" db="EMBL/GenBank/DDBJ databases">
        <title>Arthrobacter sp. nov., isolated from raw cow's milk with high bacterial count.</title>
        <authorList>
            <person name="Hahne J."/>
            <person name="Isele D."/>
            <person name="Lipski A."/>
        </authorList>
    </citation>
    <scope>NUCLEOTIDE SEQUENCE [LARGE SCALE GENOMIC DNA]</scope>
    <source>
        <strain evidence="1 2">JZ R-183</strain>
    </source>
</reference>
<dbReference type="AlphaFoldDB" id="A0A496PM69"/>